<evidence type="ECO:0000259" key="10">
    <source>
        <dbReference type="Pfam" id="PF04261"/>
    </source>
</evidence>
<accession>A0A1R4GX00</accession>
<evidence type="ECO:0000259" key="11">
    <source>
        <dbReference type="Pfam" id="PF20628"/>
    </source>
</evidence>
<dbReference type="GO" id="GO:0004601">
    <property type="term" value="F:peroxidase activity"/>
    <property type="evidence" value="ECO:0007669"/>
    <property type="project" value="UniProtKB-KW"/>
</dbReference>
<dbReference type="InterPro" id="IPR048328">
    <property type="entry name" value="Dyp_perox_C"/>
</dbReference>
<dbReference type="AlphaFoldDB" id="A0A1R4GX00"/>
<keyword evidence="5" id="KW-0732">Signal</keyword>
<feature type="region of interest" description="Disordered" evidence="9">
    <location>
        <begin position="295"/>
        <end position="316"/>
    </location>
</feature>
<evidence type="ECO:0000256" key="4">
    <source>
        <dbReference type="ARBA" id="ARBA00022723"/>
    </source>
</evidence>
<sequence>MPRNTNPEEGCPVTARHPRRRSFLFGAAGAAVGVAAGAGGTATALASGEAPEPVTGRDEDGANATSIVEFHGDRQAGIDTTAQAHAGFVGLDLLAPDGQKHPPADDIRRLLRLLSDDASRLCAGRPPLADSEPELAVSPSNLSITFGFGPGLLDAVAPKKKPAWLRPLPAFGIDQLTEKYGQTDLLLQICSDDPLAVAHAQRMLLKDARSFTRFRWAQGGFRSAYGSAPAGATMRNLFGQLDGTGNPLRQAREQALWGGDRIPAWTPGGTSLILRRIAMDLDEWDRVDRPGRDFALGRHQSSGAPLTGSKEHDVPNLAATDDGGLKVISPQSHVARATAQKPGEKIIRRAYNYDDGAPDSHGMPGSGLLFASYQADVDRQFLPIQRRLDESDMLNEWTTPIGSAVYAIPPGCAEGGFVGETFFA</sequence>
<comment type="cofactor">
    <cofactor evidence="1">
        <name>heme b</name>
        <dbReference type="ChEBI" id="CHEBI:60344"/>
    </cofactor>
</comment>
<dbReference type="SUPFAM" id="SSF54909">
    <property type="entry name" value="Dimeric alpha+beta barrel"/>
    <property type="match status" value="1"/>
</dbReference>
<dbReference type="NCBIfam" id="TIGR01413">
    <property type="entry name" value="Dyp_perox_fam"/>
    <property type="match status" value="1"/>
</dbReference>
<comment type="similarity">
    <text evidence="8">Belongs to the DyP-type peroxidase family.</text>
</comment>
<dbReference type="PANTHER" id="PTHR30521">
    <property type="entry name" value="DEFERROCHELATASE/PEROXIDASE"/>
    <property type="match status" value="1"/>
</dbReference>
<dbReference type="GO" id="GO:0046872">
    <property type="term" value="F:metal ion binding"/>
    <property type="evidence" value="ECO:0007669"/>
    <property type="project" value="UniProtKB-KW"/>
</dbReference>
<keyword evidence="2 12" id="KW-0575">Peroxidase</keyword>
<dbReference type="PROSITE" id="PS51318">
    <property type="entry name" value="TAT"/>
    <property type="match status" value="1"/>
</dbReference>
<dbReference type="Pfam" id="PF20628">
    <property type="entry name" value="Dyp_perox_C"/>
    <property type="match status" value="1"/>
</dbReference>
<keyword evidence="4" id="KW-0479">Metal-binding</keyword>
<keyword evidence="7" id="KW-0408">Iron</keyword>
<evidence type="ECO:0000256" key="9">
    <source>
        <dbReference type="SAM" id="MobiDB-lite"/>
    </source>
</evidence>
<dbReference type="RefSeq" id="WP_087001226.1">
    <property type="nucleotide sequence ID" value="NZ_FUHW01000053.1"/>
</dbReference>
<evidence type="ECO:0000313" key="13">
    <source>
        <dbReference type="Proteomes" id="UP000195913"/>
    </source>
</evidence>
<name>A0A1R4GX00_9MICC</name>
<feature type="domain" description="Dyp-type peroxidase N-terminal" evidence="10">
    <location>
        <begin position="75"/>
        <end position="222"/>
    </location>
</feature>
<evidence type="ECO:0000256" key="1">
    <source>
        <dbReference type="ARBA" id="ARBA00001970"/>
    </source>
</evidence>
<dbReference type="Proteomes" id="UP000195913">
    <property type="component" value="Unassembled WGS sequence"/>
</dbReference>
<evidence type="ECO:0000256" key="8">
    <source>
        <dbReference type="ARBA" id="ARBA00025737"/>
    </source>
</evidence>
<evidence type="ECO:0000256" key="7">
    <source>
        <dbReference type="ARBA" id="ARBA00023004"/>
    </source>
</evidence>
<dbReference type="PANTHER" id="PTHR30521:SF4">
    <property type="entry name" value="DEFERROCHELATASE"/>
    <property type="match status" value="1"/>
</dbReference>
<keyword evidence="6" id="KW-0560">Oxidoreductase</keyword>
<protein>
    <submittedName>
        <fullName evidence="12">Putative Dyp-type peroxidase, associated with bacterial analog of Cox17 protein</fullName>
    </submittedName>
</protein>
<feature type="domain" description="Dyp-type peroxidase C-terminal" evidence="11">
    <location>
        <begin position="234"/>
        <end position="412"/>
    </location>
</feature>
<dbReference type="GO" id="GO:0005829">
    <property type="term" value="C:cytosol"/>
    <property type="evidence" value="ECO:0007669"/>
    <property type="project" value="TreeGrafter"/>
</dbReference>
<dbReference type="GO" id="GO:0020037">
    <property type="term" value="F:heme binding"/>
    <property type="evidence" value="ECO:0007669"/>
    <property type="project" value="InterPro"/>
</dbReference>
<organism evidence="12 13">
    <name type="scientific">Arthrobacter rhombi</name>
    <dbReference type="NCBI Taxonomy" id="71253"/>
    <lineage>
        <taxon>Bacteria</taxon>
        <taxon>Bacillati</taxon>
        <taxon>Actinomycetota</taxon>
        <taxon>Actinomycetes</taxon>
        <taxon>Micrococcales</taxon>
        <taxon>Micrococcaceae</taxon>
        <taxon>Arthrobacter</taxon>
    </lineage>
</organism>
<evidence type="ECO:0000256" key="3">
    <source>
        <dbReference type="ARBA" id="ARBA00022617"/>
    </source>
</evidence>
<gene>
    <name evidence="12" type="ORF">FM101_15440</name>
</gene>
<evidence type="ECO:0000313" key="12">
    <source>
        <dbReference type="EMBL" id="SJM72603.1"/>
    </source>
</evidence>
<keyword evidence="3" id="KW-0349">Heme</keyword>
<evidence type="ECO:0000256" key="2">
    <source>
        <dbReference type="ARBA" id="ARBA00022559"/>
    </source>
</evidence>
<dbReference type="InterPro" id="IPR006311">
    <property type="entry name" value="TAT_signal"/>
</dbReference>
<dbReference type="EMBL" id="FUHW01000053">
    <property type="protein sequence ID" value="SJM72603.1"/>
    <property type="molecule type" value="Genomic_DNA"/>
</dbReference>
<keyword evidence="13" id="KW-1185">Reference proteome</keyword>
<dbReference type="InterPro" id="IPR006314">
    <property type="entry name" value="Dyp_peroxidase"/>
</dbReference>
<reference evidence="12 13" key="1">
    <citation type="submission" date="2017-02" db="EMBL/GenBank/DDBJ databases">
        <authorList>
            <person name="Peterson S.W."/>
        </authorList>
    </citation>
    <scope>NUCLEOTIDE SEQUENCE [LARGE SCALE GENOMIC DNA]</scope>
    <source>
        <strain evidence="12 13">B Ar 00.02</strain>
    </source>
</reference>
<dbReference type="Pfam" id="PF04261">
    <property type="entry name" value="Dyp_perox_N"/>
    <property type="match status" value="1"/>
</dbReference>
<evidence type="ECO:0000256" key="5">
    <source>
        <dbReference type="ARBA" id="ARBA00022729"/>
    </source>
</evidence>
<dbReference type="InterPro" id="IPR048327">
    <property type="entry name" value="Dyp_perox_N"/>
</dbReference>
<proteinExistence type="inferred from homology"/>
<dbReference type="InterPro" id="IPR011008">
    <property type="entry name" value="Dimeric_a/b-barrel"/>
</dbReference>
<dbReference type="PROSITE" id="PS51404">
    <property type="entry name" value="DYP_PEROXIDASE"/>
    <property type="match status" value="1"/>
</dbReference>
<evidence type="ECO:0000256" key="6">
    <source>
        <dbReference type="ARBA" id="ARBA00023002"/>
    </source>
</evidence>